<dbReference type="AlphaFoldDB" id="A0AAW2P6Z6"/>
<feature type="region of interest" description="Disordered" evidence="1">
    <location>
        <begin position="70"/>
        <end position="114"/>
    </location>
</feature>
<accession>A0AAW2P6Z6</accession>
<feature type="region of interest" description="Disordered" evidence="1">
    <location>
        <begin position="183"/>
        <end position="208"/>
    </location>
</feature>
<dbReference type="SUPFAM" id="SSF101908">
    <property type="entry name" value="Putative isomerase YbhE"/>
    <property type="match status" value="1"/>
</dbReference>
<name>A0AAW2P6Z6_SESRA</name>
<dbReference type="PANTHER" id="PTHR21725">
    <property type="entry name" value="E3 UBIQUITIN-PROTEIN LIGASE UBR4"/>
    <property type="match status" value="1"/>
</dbReference>
<organism evidence="2">
    <name type="scientific">Sesamum radiatum</name>
    <name type="common">Black benniseed</name>
    <dbReference type="NCBI Taxonomy" id="300843"/>
    <lineage>
        <taxon>Eukaryota</taxon>
        <taxon>Viridiplantae</taxon>
        <taxon>Streptophyta</taxon>
        <taxon>Embryophyta</taxon>
        <taxon>Tracheophyta</taxon>
        <taxon>Spermatophyta</taxon>
        <taxon>Magnoliopsida</taxon>
        <taxon>eudicotyledons</taxon>
        <taxon>Gunneridae</taxon>
        <taxon>Pentapetalae</taxon>
        <taxon>asterids</taxon>
        <taxon>lamiids</taxon>
        <taxon>Lamiales</taxon>
        <taxon>Pedaliaceae</taxon>
        <taxon>Sesamum</taxon>
    </lineage>
</organism>
<evidence type="ECO:0000256" key="1">
    <source>
        <dbReference type="SAM" id="MobiDB-lite"/>
    </source>
</evidence>
<comment type="caution">
    <text evidence="2">The sequence shown here is derived from an EMBL/GenBank/DDBJ whole genome shotgun (WGS) entry which is preliminary data.</text>
</comment>
<dbReference type="GO" id="GO:0005829">
    <property type="term" value="C:cytosol"/>
    <property type="evidence" value="ECO:0007669"/>
    <property type="project" value="TreeGrafter"/>
</dbReference>
<sequence length="684" mass="74806">MFIKPLLQRIVILIEKLAGNERLHQGLKFLFGFLTATLSECGSSACAVEKSSGKPVLSCSSGLGPLSSRTLGSRKNADDLVPSANRGSASVDCDATSVDDDEDDGTSDGELGSIDKDERRIATARGPWHLKFVPLHLVAAILWNSTGGVRGSSCQCLKPRKFTGSNSAPTRGAGNFQSFLSLTENGDQLPDSDSDIDEDAPADSDNSARLSLPKEVQDRMPVLLDELEVESRILGVCSSLLPSITGRRDSNMLRDRKVTLVEGKVLHYMSVPEVDWRWEGDRVAIFDVGQLIGQATIAPVTADKANVKPLSKNVVRFEIVHLLFNSLVENYLVVAGYEDCQVLTINHRGEVIDRLAIELALQGAYIRRVEWVPGSQVQLMVVTNRFVKIYDLSQDNISPVHYITLPDDMIVDATLLVASHGRMFLIVLSDSGSLYRLELSMKANVGSRPLKEVIQVEGRNKPAKGSSLYFSSTHKLLCLSYQDGNTLIGRLNADVTSIEEMSAVYENDLDGKLRPAGLHRWKELLGGSGLFVCYSSLKSNGILAISLGEHEVLAQSLRHTGGSTSPLVGVTAYRPLSKDKIHCLVLHEDGSLQIYSHIPAGVDTGVNLMADKVKKLGPGILKNKAYGGVKPEFPLDFFEKAVCITQDVKFSGDAIRNNDSEGLSRLWHLKMGFWRDLTLLDSRY</sequence>
<reference evidence="2" key="1">
    <citation type="submission" date="2020-06" db="EMBL/GenBank/DDBJ databases">
        <authorList>
            <person name="Li T."/>
            <person name="Hu X."/>
            <person name="Zhang T."/>
            <person name="Song X."/>
            <person name="Zhang H."/>
            <person name="Dai N."/>
            <person name="Sheng W."/>
            <person name="Hou X."/>
            <person name="Wei L."/>
        </authorList>
    </citation>
    <scope>NUCLEOTIDE SEQUENCE</scope>
    <source>
        <strain evidence="2">G02</strain>
        <tissue evidence="2">Leaf</tissue>
    </source>
</reference>
<dbReference type="InterPro" id="IPR045189">
    <property type="entry name" value="UBR4-like"/>
</dbReference>
<feature type="compositionally biased region" description="Acidic residues" evidence="1">
    <location>
        <begin position="97"/>
        <end position="107"/>
    </location>
</feature>
<dbReference type="GO" id="GO:0009926">
    <property type="term" value="P:auxin polar transport"/>
    <property type="evidence" value="ECO:0007669"/>
    <property type="project" value="TreeGrafter"/>
</dbReference>
<dbReference type="EMBL" id="JACGWJ010000018">
    <property type="protein sequence ID" value="KAL0350753.1"/>
    <property type="molecule type" value="Genomic_DNA"/>
</dbReference>
<dbReference type="PANTHER" id="PTHR21725:SF1">
    <property type="entry name" value="E3 UBIQUITIN-PROTEIN LIGASE UBR4"/>
    <property type="match status" value="1"/>
</dbReference>
<protein>
    <submittedName>
        <fullName evidence="2">Auxin transport protein BIG</fullName>
    </submittedName>
</protein>
<feature type="compositionally biased region" description="Acidic residues" evidence="1">
    <location>
        <begin position="190"/>
        <end position="202"/>
    </location>
</feature>
<dbReference type="GO" id="GO:0009506">
    <property type="term" value="C:plasmodesma"/>
    <property type="evidence" value="ECO:0007669"/>
    <property type="project" value="TreeGrafter"/>
</dbReference>
<evidence type="ECO:0000313" key="2">
    <source>
        <dbReference type="EMBL" id="KAL0350753.1"/>
    </source>
</evidence>
<proteinExistence type="predicted"/>
<reference evidence="2" key="2">
    <citation type="journal article" date="2024" name="Plant">
        <title>Genomic evolution and insights into agronomic trait innovations of Sesamum species.</title>
        <authorList>
            <person name="Miao H."/>
            <person name="Wang L."/>
            <person name="Qu L."/>
            <person name="Liu H."/>
            <person name="Sun Y."/>
            <person name="Le M."/>
            <person name="Wang Q."/>
            <person name="Wei S."/>
            <person name="Zheng Y."/>
            <person name="Lin W."/>
            <person name="Duan Y."/>
            <person name="Cao H."/>
            <person name="Xiong S."/>
            <person name="Wang X."/>
            <person name="Wei L."/>
            <person name="Li C."/>
            <person name="Ma Q."/>
            <person name="Ju M."/>
            <person name="Zhao R."/>
            <person name="Li G."/>
            <person name="Mu C."/>
            <person name="Tian Q."/>
            <person name="Mei H."/>
            <person name="Zhang T."/>
            <person name="Gao T."/>
            <person name="Zhang H."/>
        </authorList>
    </citation>
    <scope>NUCLEOTIDE SEQUENCE</scope>
    <source>
        <strain evidence="2">G02</strain>
    </source>
</reference>
<gene>
    <name evidence="2" type="ORF">Sradi_4224500</name>
</gene>